<organism evidence="2 3">
    <name type="scientific">Nibrella viscosa</name>
    <dbReference type="NCBI Taxonomy" id="1084524"/>
    <lineage>
        <taxon>Bacteria</taxon>
        <taxon>Pseudomonadati</taxon>
        <taxon>Bacteroidota</taxon>
        <taxon>Cytophagia</taxon>
        <taxon>Cytophagales</taxon>
        <taxon>Spirosomataceae</taxon>
        <taxon>Nibrella</taxon>
    </lineage>
</organism>
<gene>
    <name evidence="2" type="ORF">GCM10023187_03910</name>
</gene>
<protein>
    <submittedName>
        <fullName evidence="2">Uncharacterized protein</fullName>
    </submittedName>
</protein>
<evidence type="ECO:0000313" key="3">
    <source>
        <dbReference type="Proteomes" id="UP001500936"/>
    </source>
</evidence>
<dbReference type="RefSeq" id="WP_345263409.1">
    <property type="nucleotide sequence ID" value="NZ_BAABHB010000001.1"/>
</dbReference>
<feature type="chain" id="PRO_5045945468" evidence="1">
    <location>
        <begin position="28"/>
        <end position="362"/>
    </location>
</feature>
<feature type="signal peptide" evidence="1">
    <location>
        <begin position="1"/>
        <end position="27"/>
    </location>
</feature>
<keyword evidence="1" id="KW-0732">Signal</keyword>
<evidence type="ECO:0000256" key="1">
    <source>
        <dbReference type="SAM" id="SignalP"/>
    </source>
</evidence>
<comment type="caution">
    <text evidence="2">The sequence shown here is derived from an EMBL/GenBank/DDBJ whole genome shotgun (WGS) entry which is preliminary data.</text>
</comment>
<reference evidence="3" key="1">
    <citation type="journal article" date="2019" name="Int. J. Syst. Evol. Microbiol.">
        <title>The Global Catalogue of Microorganisms (GCM) 10K type strain sequencing project: providing services to taxonomists for standard genome sequencing and annotation.</title>
        <authorList>
            <consortium name="The Broad Institute Genomics Platform"/>
            <consortium name="The Broad Institute Genome Sequencing Center for Infectious Disease"/>
            <person name="Wu L."/>
            <person name="Ma J."/>
        </authorList>
    </citation>
    <scope>NUCLEOTIDE SEQUENCE [LARGE SCALE GENOMIC DNA]</scope>
    <source>
        <strain evidence="3">JCM 17925</strain>
    </source>
</reference>
<sequence>MLHSFRFLVKTLLLVAVGACLSYGQVASPKADVKLLKAVPDRLKVEPALLTATDLSRISDDELFSRYRKTVVMEGRINNFMDQPTGDKAVRRYLVGQKHELSKQAIRIGEELARRNEQKVNAKWSHNRAFWAHEVQRMKQFFLANVETRQKTGKNLTCVNTFRRGVSFLYDRSGDVRKSRNPLVRYGLSVPPDNSIEALMARAQVCGMASPARVVQCISPWGRKIEEGNWDKPVKLNENVWDVLMGMVNDDPRYSVFCLSLADGYHVATLTVDNRDRSNPRLYWADQTNNHNDGWEEYQKKDSGHPTKYSKNSVRGLNEYILYAIQEFWKRDDPHNRPTPIIRIWRLYNNPSRSHLYTELKG</sequence>
<evidence type="ECO:0000313" key="2">
    <source>
        <dbReference type="EMBL" id="GAA4396144.1"/>
    </source>
</evidence>
<dbReference type="EMBL" id="BAABHB010000001">
    <property type="protein sequence ID" value="GAA4396144.1"/>
    <property type="molecule type" value="Genomic_DNA"/>
</dbReference>
<dbReference type="Proteomes" id="UP001500936">
    <property type="component" value="Unassembled WGS sequence"/>
</dbReference>
<keyword evidence="3" id="KW-1185">Reference proteome</keyword>
<proteinExistence type="predicted"/>
<name>A0ABP8JV12_9BACT</name>
<accession>A0ABP8JV12</accession>